<name>A0A914UIF1_9BILA</name>
<dbReference type="WBParaSite" id="PSAMB.scaffold1016size37123.g10408.t1">
    <property type="protein sequence ID" value="PSAMB.scaffold1016size37123.g10408.t1"/>
    <property type="gene ID" value="PSAMB.scaffold1016size37123.g10408"/>
</dbReference>
<evidence type="ECO:0000313" key="3">
    <source>
        <dbReference type="WBParaSite" id="PSAMB.scaffold1016size37123.g10408.t1"/>
    </source>
</evidence>
<dbReference type="AlphaFoldDB" id="A0A914UIF1"/>
<dbReference type="Proteomes" id="UP000887566">
    <property type="component" value="Unplaced"/>
</dbReference>
<feature type="compositionally biased region" description="Basic and acidic residues" evidence="1">
    <location>
        <begin position="63"/>
        <end position="76"/>
    </location>
</feature>
<organism evidence="2 3">
    <name type="scientific">Plectus sambesii</name>
    <dbReference type="NCBI Taxonomy" id="2011161"/>
    <lineage>
        <taxon>Eukaryota</taxon>
        <taxon>Metazoa</taxon>
        <taxon>Ecdysozoa</taxon>
        <taxon>Nematoda</taxon>
        <taxon>Chromadorea</taxon>
        <taxon>Plectida</taxon>
        <taxon>Plectina</taxon>
        <taxon>Plectoidea</taxon>
        <taxon>Plectidae</taxon>
        <taxon>Plectus</taxon>
    </lineage>
</organism>
<keyword evidence="2" id="KW-1185">Reference proteome</keyword>
<evidence type="ECO:0000256" key="1">
    <source>
        <dbReference type="SAM" id="MobiDB-lite"/>
    </source>
</evidence>
<reference evidence="3" key="1">
    <citation type="submission" date="2022-11" db="UniProtKB">
        <authorList>
            <consortium name="WormBaseParasite"/>
        </authorList>
    </citation>
    <scope>IDENTIFICATION</scope>
</reference>
<evidence type="ECO:0000313" key="2">
    <source>
        <dbReference type="Proteomes" id="UP000887566"/>
    </source>
</evidence>
<sequence>MPRAVSAAAAVAAVFAFDRRTGDRGENHTRSTPPERTKLYSLTRNARETEAARAGVTTPADLNNRRSSDQKVGRVLTGERRPAVVLPVDEMKRKCRL</sequence>
<accession>A0A914UIF1</accession>
<protein>
    <submittedName>
        <fullName evidence="3">Secreted protein</fullName>
    </submittedName>
</protein>
<proteinExistence type="predicted"/>
<feature type="region of interest" description="Disordered" evidence="1">
    <location>
        <begin position="49"/>
        <end position="76"/>
    </location>
</feature>